<gene>
    <name evidence="5" type="ORF">CBM2587_A170180</name>
</gene>
<dbReference type="RefSeq" id="WP_116357100.1">
    <property type="nucleotide sequence ID" value="NZ_JABTYD010000046.1"/>
</dbReference>
<dbReference type="Pfam" id="PF13412">
    <property type="entry name" value="HTH_24"/>
    <property type="match status" value="1"/>
</dbReference>
<dbReference type="PANTHER" id="PTHR30154">
    <property type="entry name" value="LEUCINE-RESPONSIVE REGULATORY PROTEIN"/>
    <property type="match status" value="1"/>
</dbReference>
<protein>
    <submittedName>
        <fullName evidence="5">TRANSCRIPTIONal REGULATOR, AsnC/Lrp family</fullName>
    </submittedName>
</protein>
<dbReference type="Gene3D" id="1.10.10.10">
    <property type="entry name" value="Winged helix-like DNA-binding domain superfamily/Winged helix DNA-binding domain"/>
    <property type="match status" value="1"/>
</dbReference>
<dbReference type="PRINTS" id="PR00033">
    <property type="entry name" value="HTHASNC"/>
</dbReference>
<evidence type="ECO:0000256" key="1">
    <source>
        <dbReference type="ARBA" id="ARBA00023015"/>
    </source>
</evidence>
<dbReference type="AlphaFoldDB" id="A0A975WYE1"/>
<evidence type="ECO:0000259" key="4">
    <source>
        <dbReference type="PROSITE" id="PS50956"/>
    </source>
</evidence>
<sequence>MNLDPTDLRILTCLQQNGRISNQDLADRVALSPSACLRRVRLLEESGVIGGYRAWFDAEQLGLELEAIVQVSMRHDVEGWHDTFIAAVQAWPEVLSAYIITGDSNYILRVQARNLKHYSDFIVNRLYRTPGVMDIRSNIVLQRIKVDSSPLAILKSDAAGTADA</sequence>
<dbReference type="SUPFAM" id="SSF54909">
    <property type="entry name" value="Dimeric alpha+beta barrel"/>
    <property type="match status" value="1"/>
</dbReference>
<dbReference type="OrthoDB" id="8526125at2"/>
<dbReference type="PANTHER" id="PTHR30154:SF46">
    <property type="entry name" value="TRANSCRIPTIONAL REGULATORY PROTEIN"/>
    <property type="match status" value="1"/>
</dbReference>
<dbReference type="PROSITE" id="PS00519">
    <property type="entry name" value="HTH_ASNC_1"/>
    <property type="match status" value="1"/>
</dbReference>
<comment type="caution">
    <text evidence="5">The sequence shown here is derived from an EMBL/GenBank/DDBJ whole genome shotgun (WGS) entry which is preliminary data.</text>
</comment>
<evidence type="ECO:0000256" key="3">
    <source>
        <dbReference type="ARBA" id="ARBA00023163"/>
    </source>
</evidence>
<dbReference type="GO" id="GO:0043200">
    <property type="term" value="P:response to amino acid"/>
    <property type="evidence" value="ECO:0007669"/>
    <property type="project" value="TreeGrafter"/>
</dbReference>
<dbReference type="SUPFAM" id="SSF46785">
    <property type="entry name" value="Winged helix' DNA-binding domain"/>
    <property type="match status" value="1"/>
</dbReference>
<keyword evidence="1" id="KW-0805">Transcription regulation</keyword>
<dbReference type="PROSITE" id="PS50956">
    <property type="entry name" value="HTH_ASNC_2"/>
    <property type="match status" value="1"/>
</dbReference>
<dbReference type="InterPro" id="IPR036390">
    <property type="entry name" value="WH_DNA-bd_sf"/>
</dbReference>
<dbReference type="InterPro" id="IPR036388">
    <property type="entry name" value="WH-like_DNA-bd_sf"/>
</dbReference>
<dbReference type="SMART" id="SM00344">
    <property type="entry name" value="HTH_ASNC"/>
    <property type="match status" value="1"/>
</dbReference>
<dbReference type="Pfam" id="PF01037">
    <property type="entry name" value="AsnC_trans_reg"/>
    <property type="match status" value="1"/>
</dbReference>
<dbReference type="FunFam" id="1.10.10.10:FF:000186">
    <property type="entry name" value="AsnC family transcriptional regulator"/>
    <property type="match status" value="1"/>
</dbReference>
<proteinExistence type="predicted"/>
<dbReference type="GO" id="GO:0005829">
    <property type="term" value="C:cytosol"/>
    <property type="evidence" value="ECO:0007669"/>
    <property type="project" value="TreeGrafter"/>
</dbReference>
<dbReference type="InterPro" id="IPR019888">
    <property type="entry name" value="Tscrpt_reg_AsnC-like"/>
</dbReference>
<dbReference type="InterPro" id="IPR019885">
    <property type="entry name" value="Tscrpt_reg_HTH_AsnC-type_CS"/>
</dbReference>
<evidence type="ECO:0000313" key="6">
    <source>
        <dbReference type="Proteomes" id="UP000256780"/>
    </source>
</evidence>
<dbReference type="InterPro" id="IPR019887">
    <property type="entry name" value="Tscrpt_reg_AsnC/Lrp_C"/>
</dbReference>
<name>A0A975WYE1_9BURK</name>
<dbReference type="GO" id="GO:0043565">
    <property type="term" value="F:sequence-specific DNA binding"/>
    <property type="evidence" value="ECO:0007669"/>
    <property type="project" value="InterPro"/>
</dbReference>
<keyword evidence="3" id="KW-0804">Transcription</keyword>
<evidence type="ECO:0000256" key="2">
    <source>
        <dbReference type="ARBA" id="ARBA00023125"/>
    </source>
</evidence>
<dbReference type="GO" id="GO:0006355">
    <property type="term" value="P:regulation of DNA-templated transcription"/>
    <property type="evidence" value="ECO:0007669"/>
    <property type="project" value="UniProtKB-ARBA"/>
</dbReference>
<dbReference type="CDD" id="cd00090">
    <property type="entry name" value="HTH_ARSR"/>
    <property type="match status" value="1"/>
</dbReference>
<organism evidence="5 6">
    <name type="scientific">Cupriavidus taiwanensis</name>
    <dbReference type="NCBI Taxonomy" id="164546"/>
    <lineage>
        <taxon>Bacteria</taxon>
        <taxon>Pseudomonadati</taxon>
        <taxon>Pseudomonadota</taxon>
        <taxon>Betaproteobacteria</taxon>
        <taxon>Burkholderiales</taxon>
        <taxon>Burkholderiaceae</taxon>
        <taxon>Cupriavidus</taxon>
    </lineage>
</organism>
<evidence type="ECO:0000313" key="5">
    <source>
        <dbReference type="EMBL" id="SOY48114.1"/>
    </source>
</evidence>
<dbReference type="InterPro" id="IPR011991">
    <property type="entry name" value="ArsR-like_HTH"/>
</dbReference>
<feature type="domain" description="HTH asnC-type" evidence="4">
    <location>
        <begin position="3"/>
        <end position="64"/>
    </location>
</feature>
<dbReference type="InterPro" id="IPR011008">
    <property type="entry name" value="Dimeric_a/b-barrel"/>
</dbReference>
<dbReference type="Proteomes" id="UP000256780">
    <property type="component" value="Chromosome CBM2587_a"/>
</dbReference>
<accession>A0A975WYE1</accession>
<dbReference type="InterPro" id="IPR000485">
    <property type="entry name" value="AsnC-type_HTH_dom"/>
</dbReference>
<keyword evidence="2" id="KW-0238">DNA-binding</keyword>
<dbReference type="Gene3D" id="3.30.70.920">
    <property type="match status" value="1"/>
</dbReference>
<dbReference type="EMBL" id="OFSQ01000009">
    <property type="protein sequence ID" value="SOY48114.1"/>
    <property type="molecule type" value="Genomic_DNA"/>
</dbReference>
<reference evidence="5 6" key="1">
    <citation type="submission" date="2018-01" db="EMBL/GenBank/DDBJ databases">
        <authorList>
            <person name="Clerissi C."/>
        </authorList>
    </citation>
    <scope>NUCLEOTIDE SEQUENCE [LARGE SCALE GENOMIC DNA]</scope>
    <source>
        <strain evidence="5">Cupriavidus sp. LMG 19464</strain>
    </source>
</reference>